<protein>
    <submittedName>
        <fullName evidence="1">Uncharacterized protein</fullName>
    </submittedName>
</protein>
<accession>A0ACD3AGX7</accession>
<gene>
    <name evidence="1" type="ORF">BDN72DRAFT_922012</name>
</gene>
<dbReference type="Proteomes" id="UP000308600">
    <property type="component" value="Unassembled WGS sequence"/>
</dbReference>
<evidence type="ECO:0000313" key="1">
    <source>
        <dbReference type="EMBL" id="TFK65012.1"/>
    </source>
</evidence>
<evidence type="ECO:0000313" key="2">
    <source>
        <dbReference type="Proteomes" id="UP000308600"/>
    </source>
</evidence>
<dbReference type="EMBL" id="ML208451">
    <property type="protein sequence ID" value="TFK65012.1"/>
    <property type="molecule type" value="Genomic_DNA"/>
</dbReference>
<organism evidence="1 2">
    <name type="scientific">Pluteus cervinus</name>
    <dbReference type="NCBI Taxonomy" id="181527"/>
    <lineage>
        <taxon>Eukaryota</taxon>
        <taxon>Fungi</taxon>
        <taxon>Dikarya</taxon>
        <taxon>Basidiomycota</taxon>
        <taxon>Agaricomycotina</taxon>
        <taxon>Agaricomycetes</taxon>
        <taxon>Agaricomycetidae</taxon>
        <taxon>Agaricales</taxon>
        <taxon>Pluteineae</taxon>
        <taxon>Pluteaceae</taxon>
        <taxon>Pluteus</taxon>
    </lineage>
</organism>
<sequence length="326" mass="35308">MCAYIDTRKLQNMKAEPHAKRFSNLPVTAVGQTLQSEVEKRIYALQLAFTIAYMNQNSVQIPIAVANNVASGSGKTLRCHVTTSTTLNWATPTTSTSSLPSLSEDHSLDDNNNNNNLEYTSDKHQKASPPPSSLPPSPNSSRPPSPTIPNELNISRKPASTSLSVSFAAGLGKRREGCWGHRKIGSRSRVKKLAENCKQTPENMCALDWIAKHVASGEAAGTCAEFSIYWKRFGQAGQKRWVDDSQKLLGEKAQIAVSSNEAEVVSNRASAVQIGALCSRGVRRSAADSRREQDSMVSHVGERGVALGGGKSRRGAFSVETKRNRA</sequence>
<name>A0ACD3AGX7_9AGAR</name>
<proteinExistence type="predicted"/>
<reference evidence="1 2" key="1">
    <citation type="journal article" date="2019" name="Nat. Ecol. Evol.">
        <title>Megaphylogeny resolves global patterns of mushroom evolution.</title>
        <authorList>
            <person name="Varga T."/>
            <person name="Krizsan K."/>
            <person name="Foldi C."/>
            <person name="Dima B."/>
            <person name="Sanchez-Garcia M."/>
            <person name="Sanchez-Ramirez S."/>
            <person name="Szollosi G.J."/>
            <person name="Szarkandi J.G."/>
            <person name="Papp V."/>
            <person name="Albert L."/>
            <person name="Andreopoulos W."/>
            <person name="Angelini C."/>
            <person name="Antonin V."/>
            <person name="Barry K.W."/>
            <person name="Bougher N.L."/>
            <person name="Buchanan P."/>
            <person name="Buyck B."/>
            <person name="Bense V."/>
            <person name="Catcheside P."/>
            <person name="Chovatia M."/>
            <person name="Cooper J."/>
            <person name="Damon W."/>
            <person name="Desjardin D."/>
            <person name="Finy P."/>
            <person name="Geml J."/>
            <person name="Haridas S."/>
            <person name="Hughes K."/>
            <person name="Justo A."/>
            <person name="Karasinski D."/>
            <person name="Kautmanova I."/>
            <person name="Kiss B."/>
            <person name="Kocsube S."/>
            <person name="Kotiranta H."/>
            <person name="LaButti K.M."/>
            <person name="Lechner B.E."/>
            <person name="Liimatainen K."/>
            <person name="Lipzen A."/>
            <person name="Lukacs Z."/>
            <person name="Mihaltcheva S."/>
            <person name="Morgado L.N."/>
            <person name="Niskanen T."/>
            <person name="Noordeloos M.E."/>
            <person name="Ohm R.A."/>
            <person name="Ortiz-Santana B."/>
            <person name="Ovrebo C."/>
            <person name="Racz N."/>
            <person name="Riley R."/>
            <person name="Savchenko A."/>
            <person name="Shiryaev A."/>
            <person name="Soop K."/>
            <person name="Spirin V."/>
            <person name="Szebenyi C."/>
            <person name="Tomsovsky M."/>
            <person name="Tulloss R.E."/>
            <person name="Uehling J."/>
            <person name="Grigoriev I.V."/>
            <person name="Vagvolgyi C."/>
            <person name="Papp T."/>
            <person name="Martin F.M."/>
            <person name="Miettinen O."/>
            <person name="Hibbett D.S."/>
            <person name="Nagy L.G."/>
        </authorList>
    </citation>
    <scope>NUCLEOTIDE SEQUENCE [LARGE SCALE GENOMIC DNA]</scope>
    <source>
        <strain evidence="1 2">NL-1719</strain>
    </source>
</reference>
<keyword evidence="2" id="KW-1185">Reference proteome</keyword>